<organism evidence="1 2">
    <name type="scientific">Vermiconidia calcicola</name>
    <dbReference type="NCBI Taxonomy" id="1690605"/>
    <lineage>
        <taxon>Eukaryota</taxon>
        <taxon>Fungi</taxon>
        <taxon>Dikarya</taxon>
        <taxon>Ascomycota</taxon>
        <taxon>Pezizomycotina</taxon>
        <taxon>Dothideomycetes</taxon>
        <taxon>Dothideomycetidae</taxon>
        <taxon>Mycosphaerellales</taxon>
        <taxon>Extremaceae</taxon>
        <taxon>Vermiconidia</taxon>
    </lineage>
</organism>
<accession>A0ACC3N8B5</accession>
<keyword evidence="2" id="KW-1185">Reference proteome</keyword>
<dbReference type="Proteomes" id="UP001281147">
    <property type="component" value="Unassembled WGS sequence"/>
</dbReference>
<protein>
    <submittedName>
        <fullName evidence="1">Uncharacterized protein</fullName>
    </submittedName>
</protein>
<gene>
    <name evidence="1" type="ORF">LTR37_009450</name>
</gene>
<evidence type="ECO:0000313" key="1">
    <source>
        <dbReference type="EMBL" id="KAK3711674.1"/>
    </source>
</evidence>
<proteinExistence type="predicted"/>
<evidence type="ECO:0000313" key="2">
    <source>
        <dbReference type="Proteomes" id="UP001281147"/>
    </source>
</evidence>
<comment type="caution">
    <text evidence="1">The sequence shown here is derived from an EMBL/GenBank/DDBJ whole genome shotgun (WGS) entry which is preliminary data.</text>
</comment>
<dbReference type="EMBL" id="JAUTXU010000074">
    <property type="protein sequence ID" value="KAK3711674.1"/>
    <property type="molecule type" value="Genomic_DNA"/>
</dbReference>
<reference evidence="1" key="1">
    <citation type="submission" date="2023-07" db="EMBL/GenBank/DDBJ databases">
        <title>Black Yeasts Isolated from many extreme environments.</title>
        <authorList>
            <person name="Coleine C."/>
            <person name="Stajich J.E."/>
            <person name="Selbmann L."/>
        </authorList>
    </citation>
    <scope>NUCLEOTIDE SEQUENCE</scope>
    <source>
        <strain evidence="1">CCFEE 5714</strain>
    </source>
</reference>
<name>A0ACC3N8B5_9PEZI</name>
<sequence>MSMSIQTATAADLRSIATVALGTYLDNEMHRRCLALPPPSTDVKLSEWERYEEHLAYQEYNMSRWFKPCALVLKAIDEATGGVVGYCVWSGMLGCYKSPGDGEAFRHEVPLPERADTEFIASYNEKVTAVYREVLRGRRNVAFILAIGVLASHRRQGIARKLVRAGLEKGDAAGQAAYVESTDLAVGLYEQLGFVAVTEVESTEGYKQTILLREAPLKQDD</sequence>